<dbReference type="RefSeq" id="WP_075005688.1">
    <property type="nucleotide sequence ID" value="NZ_FOAP01000003.1"/>
</dbReference>
<evidence type="ECO:0000313" key="1">
    <source>
        <dbReference type="EMBL" id="SEK91416.1"/>
    </source>
</evidence>
<dbReference type="AlphaFoldDB" id="A0A1H7KY38"/>
<organism evidence="1 2">
    <name type="scientific">Stigmatella aurantiaca</name>
    <dbReference type="NCBI Taxonomy" id="41"/>
    <lineage>
        <taxon>Bacteria</taxon>
        <taxon>Pseudomonadati</taxon>
        <taxon>Myxococcota</taxon>
        <taxon>Myxococcia</taxon>
        <taxon>Myxococcales</taxon>
        <taxon>Cystobacterineae</taxon>
        <taxon>Archangiaceae</taxon>
        <taxon>Stigmatella</taxon>
    </lineage>
</organism>
<dbReference type="EMBL" id="FOAP01000003">
    <property type="protein sequence ID" value="SEK91416.1"/>
    <property type="molecule type" value="Genomic_DNA"/>
</dbReference>
<evidence type="ECO:0000313" key="2">
    <source>
        <dbReference type="Proteomes" id="UP000182719"/>
    </source>
</evidence>
<gene>
    <name evidence="1" type="ORF">SAMN05444354_10356</name>
</gene>
<protein>
    <submittedName>
        <fullName evidence="1">Uncharacterized protein</fullName>
    </submittedName>
</protein>
<accession>A0A1H7KY38</accession>
<keyword evidence="2" id="KW-1185">Reference proteome</keyword>
<sequence>MMMTGTEKLLPHGWKHPNISPFAGRIVSSLPVVDLDRAWAPVNIVKTVRLRLPRELIWLAGGEEREGYRILGRRIAPDFEAVRPPRVASAKREG</sequence>
<reference evidence="2" key="1">
    <citation type="submission" date="2016-10" db="EMBL/GenBank/DDBJ databases">
        <authorList>
            <person name="Varghese N."/>
            <person name="Submissions S."/>
        </authorList>
    </citation>
    <scope>NUCLEOTIDE SEQUENCE [LARGE SCALE GENOMIC DNA]</scope>
    <source>
        <strain evidence="2">DSM 17044</strain>
    </source>
</reference>
<dbReference type="Proteomes" id="UP000182719">
    <property type="component" value="Unassembled WGS sequence"/>
</dbReference>
<name>A0A1H7KY38_STIAU</name>
<dbReference type="OrthoDB" id="9891643at2"/>
<proteinExistence type="predicted"/>